<feature type="compositionally biased region" description="Gly residues" evidence="1">
    <location>
        <begin position="176"/>
        <end position="187"/>
    </location>
</feature>
<dbReference type="RefSeq" id="WP_133798819.1">
    <property type="nucleotide sequence ID" value="NZ_SNWQ01000002.1"/>
</dbReference>
<feature type="region of interest" description="Disordered" evidence="1">
    <location>
        <begin position="173"/>
        <end position="219"/>
    </location>
</feature>
<feature type="region of interest" description="Disordered" evidence="1">
    <location>
        <begin position="282"/>
        <end position="332"/>
    </location>
</feature>
<reference evidence="2 3" key="1">
    <citation type="submission" date="2019-03" db="EMBL/GenBank/DDBJ databases">
        <title>Genomic Encyclopedia of Type Strains, Phase III (KMG-III): the genomes of soil and plant-associated and newly described type strains.</title>
        <authorList>
            <person name="Whitman W."/>
        </authorList>
    </citation>
    <scope>NUCLEOTIDE SEQUENCE [LARGE SCALE GENOMIC DNA]</scope>
    <source>
        <strain evidence="2 3">VKM Ac-2527</strain>
    </source>
</reference>
<dbReference type="Proteomes" id="UP000295388">
    <property type="component" value="Unassembled WGS sequence"/>
</dbReference>
<gene>
    <name evidence="2" type="ORF">EV643_102237</name>
</gene>
<accession>A0A4R6KR85</accession>
<keyword evidence="3" id="KW-1185">Reference proteome</keyword>
<dbReference type="EMBL" id="SNWQ01000002">
    <property type="protein sequence ID" value="TDO52399.1"/>
    <property type="molecule type" value="Genomic_DNA"/>
</dbReference>
<protein>
    <submittedName>
        <fullName evidence="2">Uncharacterized protein</fullName>
    </submittedName>
</protein>
<dbReference type="AlphaFoldDB" id="A0A4R6KR85"/>
<organism evidence="2 3">
    <name type="scientific">Kribbella caucasensis</name>
    <dbReference type="NCBI Taxonomy" id="2512215"/>
    <lineage>
        <taxon>Bacteria</taxon>
        <taxon>Bacillati</taxon>
        <taxon>Actinomycetota</taxon>
        <taxon>Actinomycetes</taxon>
        <taxon>Propionibacteriales</taxon>
        <taxon>Kribbellaceae</taxon>
        <taxon>Kribbella</taxon>
    </lineage>
</organism>
<evidence type="ECO:0000256" key="1">
    <source>
        <dbReference type="SAM" id="MobiDB-lite"/>
    </source>
</evidence>
<proteinExistence type="predicted"/>
<name>A0A4R6KR85_9ACTN</name>
<comment type="caution">
    <text evidence="2">The sequence shown here is derived from an EMBL/GenBank/DDBJ whole genome shotgun (WGS) entry which is preliminary data.</text>
</comment>
<sequence>MTARRSRRTRSANAAKRSAFAEAVSLMMPIGSDSNASNKMASRTFWAMVGRSVLTSLGVGTDLGNSTPASFRGGSDGSAISVGVGSVVGAAVVAGGEVGAAGVVGREVGVAVTVGDEVGLDDGGMTGTTVAGAVVRRCGGGEVALDGGATVDGATVRGGAVWGGTVGPAVGDDVTVGGGEAGRGGGPTTAVPGPNEIASRRPDPRTVPSPSVPTHPPSPNLNGVLLSTFTTPLVVPLVVTPSTVSVTRVPALVAVISCQASLKMLVGFVTLNPKFSRSWISKYTPPNEVPARRSRNDPPAQSLPSVGSVAASTPFGPTTNARSPAAAVCPAP</sequence>
<evidence type="ECO:0000313" key="2">
    <source>
        <dbReference type="EMBL" id="TDO52399.1"/>
    </source>
</evidence>
<feature type="compositionally biased region" description="Pro residues" evidence="1">
    <location>
        <begin position="205"/>
        <end position="219"/>
    </location>
</feature>
<evidence type="ECO:0000313" key="3">
    <source>
        <dbReference type="Proteomes" id="UP000295388"/>
    </source>
</evidence>